<feature type="chain" id="PRO_5004182507" description="Protein CyaE" evidence="3">
    <location>
        <begin position="25"/>
        <end position="509"/>
    </location>
</feature>
<keyword evidence="3" id="KW-0732">Signal</keyword>
<dbReference type="KEGG" id="bxb:DR64_4450"/>
<feature type="signal peptide" evidence="3">
    <location>
        <begin position="1"/>
        <end position="24"/>
    </location>
</feature>
<keyword evidence="2" id="KW-0472">Membrane</keyword>
<evidence type="ECO:0000256" key="2">
    <source>
        <dbReference type="PIRNR" id="PIRNR001892"/>
    </source>
</evidence>
<reference evidence="4 5" key="1">
    <citation type="journal article" date="2006" name="Proc. Natl. Acad. Sci. U.S.A.">
        <title>Burkholderia xenovorans LB400 harbors a multi-replicon, 9.73-Mbp genome shaped for versatility.</title>
        <authorList>
            <person name="Chain P.S."/>
            <person name="Denef V.J."/>
            <person name="Konstantinidis K.T."/>
            <person name="Vergez L.M."/>
            <person name="Agullo L."/>
            <person name="Reyes V.L."/>
            <person name="Hauser L."/>
            <person name="Cordova M."/>
            <person name="Gomez L."/>
            <person name="Gonzalez M."/>
            <person name="Land M."/>
            <person name="Lao V."/>
            <person name="Larimer F."/>
            <person name="LiPuma J.J."/>
            <person name="Mahenthiralingam E."/>
            <person name="Malfatti S.A."/>
            <person name="Marx C.J."/>
            <person name="Parnell J.J."/>
            <person name="Ramette A."/>
            <person name="Richardson P."/>
            <person name="Seeger M."/>
            <person name="Smith D."/>
            <person name="Spilker T."/>
            <person name="Sul W.J."/>
            <person name="Tsoi T.V."/>
            <person name="Ulrich L.E."/>
            <person name="Zhulin I.B."/>
            <person name="Tiedje J.M."/>
        </authorList>
    </citation>
    <scope>NUCLEOTIDE SEQUENCE [LARGE SCALE GENOMIC DNA]</scope>
    <source>
        <strain evidence="4 5">LB400</strain>
    </source>
</reference>
<accession>Q13PX4</accession>
<evidence type="ECO:0000313" key="5">
    <source>
        <dbReference type="Proteomes" id="UP000001817"/>
    </source>
</evidence>
<dbReference type="OrthoDB" id="8553524at2"/>
<organism evidence="4 5">
    <name type="scientific">Paraburkholderia xenovorans (strain LB400)</name>
    <dbReference type="NCBI Taxonomy" id="266265"/>
    <lineage>
        <taxon>Bacteria</taxon>
        <taxon>Pseudomonadati</taxon>
        <taxon>Pseudomonadota</taxon>
        <taxon>Betaproteobacteria</taxon>
        <taxon>Burkholderiales</taxon>
        <taxon>Burkholderiaceae</taxon>
        <taxon>Paraburkholderia</taxon>
    </lineage>
</organism>
<keyword evidence="2" id="KW-0354">Hemolysis</keyword>
<dbReference type="InterPro" id="IPR003423">
    <property type="entry name" value="OMP_efflux"/>
</dbReference>
<dbReference type="SUPFAM" id="SSF56954">
    <property type="entry name" value="Outer membrane efflux proteins (OEP)"/>
    <property type="match status" value="1"/>
</dbReference>
<keyword evidence="2" id="KW-0813">Transport</keyword>
<evidence type="ECO:0000313" key="4">
    <source>
        <dbReference type="EMBL" id="ABE33865.1"/>
    </source>
</evidence>
<dbReference type="eggNOG" id="COG1538">
    <property type="taxonomic scope" value="Bacteria"/>
</dbReference>
<protein>
    <recommendedName>
        <fullName evidence="2">Protein CyaE</fullName>
    </recommendedName>
</protein>
<evidence type="ECO:0000256" key="3">
    <source>
        <dbReference type="SAM" id="SignalP"/>
    </source>
</evidence>
<dbReference type="PANTHER" id="PTHR30203:SF29">
    <property type="entry name" value="PROTEIN CYAE"/>
    <property type="match status" value="1"/>
</dbReference>
<dbReference type="Pfam" id="PF02321">
    <property type="entry name" value="OEP"/>
    <property type="match status" value="2"/>
</dbReference>
<dbReference type="InterPro" id="IPR010131">
    <property type="entry name" value="MdtP/NodT-like"/>
</dbReference>
<dbReference type="EMBL" id="CP000271">
    <property type="protein sequence ID" value="ABE33865.1"/>
    <property type="molecule type" value="Genomic_DNA"/>
</dbReference>
<sequence length="509" mass="52349">MRVRNGSIVAVVSSLLLTGCATSALDMAPPRPDQPWSPATTSSGEIIAGERNQAGAANSYVLPVNSALTNIPPPPAVDPTEVYSLSRLIDVAESNNSATRIAWNDARRVALAAGIAESTYLPRITATAIGGFQGNSGSDSVQGVNFNNSGSANGTVSAVSLQWLLFDFGKRAAVVEAAKQASVISNIAFNATHQQVIYNVTLAFYTHAAAKARAATAAQSLSDAQAVQNAAEERYKHGIGTVIEVAQARQGTAQANLALVQATGGEQDAYLALLTAMGVSPLTHIKVADVAGRNLSPSMATSVEAIVSESLGRRPDVLGAYAARSASLANIRAAQAEFMPKIFLSAIGSYNEGGLNLTALPSASQEPPTVNVNGHRFNGGIFVGLTIPIYDGGTRSAVLAQARADADSADTRLTHVRDEAVRQIVQADNALRTSLSAYQASKALAGAAQTTFDAALAAYHSGVGSITDLTLANSQLLQARNASTDAYSTALSAAAMLALATGTLGATPE</sequence>
<proteinExistence type="inferred from homology"/>
<dbReference type="STRING" id="266265.Bxe_B2121"/>
<keyword evidence="2" id="KW-0998">Cell outer membrane</keyword>
<dbReference type="Gene3D" id="1.20.1600.10">
    <property type="entry name" value="Outer membrane efflux proteins (OEP)"/>
    <property type="match status" value="1"/>
</dbReference>
<comment type="subcellular location">
    <subcellularLocation>
        <location evidence="2">Cell outer membrane</location>
        <topology evidence="2">Peripheral membrane protein</topology>
    </subcellularLocation>
</comment>
<dbReference type="PROSITE" id="PS51257">
    <property type="entry name" value="PROKAR_LIPOPROTEIN"/>
    <property type="match status" value="1"/>
</dbReference>
<dbReference type="Proteomes" id="UP000001817">
    <property type="component" value="Chromosome 2"/>
</dbReference>
<dbReference type="GO" id="GO:0031640">
    <property type="term" value="P:killing of cells of another organism"/>
    <property type="evidence" value="ECO:0007669"/>
    <property type="project" value="UniProtKB-KW"/>
</dbReference>
<dbReference type="RefSeq" id="WP_011491220.1">
    <property type="nucleotide sequence ID" value="NC_007952.1"/>
</dbReference>
<evidence type="ECO:0000256" key="1">
    <source>
        <dbReference type="ARBA" id="ARBA00007613"/>
    </source>
</evidence>
<dbReference type="PATRIC" id="fig|266265.5.peg.5609"/>
<dbReference type="PIRSF" id="PIRSF001892">
    <property type="entry name" value="CyaE"/>
    <property type="match status" value="1"/>
</dbReference>
<comment type="similarity">
    <text evidence="1 2">Belongs to the outer membrane factor (OMF) (TC 1.B.17) family.</text>
</comment>
<name>Q13PX4_PARXL</name>
<dbReference type="PANTHER" id="PTHR30203">
    <property type="entry name" value="OUTER MEMBRANE CATION EFFLUX PROTEIN"/>
    <property type="match status" value="1"/>
</dbReference>
<dbReference type="GO" id="GO:0009279">
    <property type="term" value="C:cell outer membrane"/>
    <property type="evidence" value="ECO:0007669"/>
    <property type="project" value="UniProtKB-SubCell"/>
</dbReference>
<keyword evidence="5" id="KW-1185">Reference proteome</keyword>
<gene>
    <name evidence="4" type="ORF">Bxe_B2121</name>
</gene>
<dbReference type="AlphaFoldDB" id="Q13PX4"/>
<comment type="function">
    <text evidence="2">CyaE is necessary for transport of calmodulin-sensitive adenylate cyclase-hemolysin (cyclolysin).</text>
</comment>
<dbReference type="GO" id="GO:0015562">
    <property type="term" value="F:efflux transmembrane transporter activity"/>
    <property type="evidence" value="ECO:0007669"/>
    <property type="project" value="InterPro"/>
</dbReference>
<keyword evidence="2" id="KW-0204">Cytolysis</keyword>
<dbReference type="InterPro" id="IPR028351">
    <property type="entry name" value="CyaE"/>
</dbReference>
<dbReference type="KEGG" id="bxe:Bxe_B2121"/>